<dbReference type="Gene3D" id="1.10.260.40">
    <property type="entry name" value="lambda repressor-like DNA-binding domains"/>
    <property type="match status" value="1"/>
</dbReference>
<dbReference type="CDD" id="cd01392">
    <property type="entry name" value="HTH_LacI"/>
    <property type="match status" value="1"/>
</dbReference>
<feature type="domain" description="HTH lacI-type" evidence="4">
    <location>
        <begin position="5"/>
        <end position="59"/>
    </location>
</feature>
<dbReference type="PROSITE" id="PS50932">
    <property type="entry name" value="HTH_LACI_2"/>
    <property type="match status" value="1"/>
</dbReference>
<evidence type="ECO:0000313" key="6">
    <source>
        <dbReference type="Proteomes" id="UP000018211"/>
    </source>
</evidence>
<dbReference type="CDD" id="cd06267">
    <property type="entry name" value="PBP1_LacI_sugar_binding-like"/>
    <property type="match status" value="1"/>
</dbReference>
<dbReference type="GO" id="GO:0000976">
    <property type="term" value="F:transcription cis-regulatory region binding"/>
    <property type="evidence" value="ECO:0007669"/>
    <property type="project" value="TreeGrafter"/>
</dbReference>
<dbReference type="AlphaFoldDB" id="A0AAV2VLF3"/>
<keyword evidence="3" id="KW-0804">Transcription</keyword>
<dbReference type="Gene3D" id="3.40.50.2300">
    <property type="match status" value="2"/>
</dbReference>
<dbReference type="PANTHER" id="PTHR30146">
    <property type="entry name" value="LACI-RELATED TRANSCRIPTIONAL REPRESSOR"/>
    <property type="match status" value="1"/>
</dbReference>
<organism evidence="5 6">
    <name type="scientific">Vibrio nigripulchritudo SOn1</name>
    <dbReference type="NCBI Taxonomy" id="1238450"/>
    <lineage>
        <taxon>Bacteria</taxon>
        <taxon>Pseudomonadati</taxon>
        <taxon>Pseudomonadota</taxon>
        <taxon>Gammaproteobacteria</taxon>
        <taxon>Vibrionales</taxon>
        <taxon>Vibrionaceae</taxon>
        <taxon>Vibrio</taxon>
    </lineage>
</organism>
<evidence type="ECO:0000313" key="5">
    <source>
        <dbReference type="EMBL" id="CCO45562.1"/>
    </source>
</evidence>
<dbReference type="Pfam" id="PF00356">
    <property type="entry name" value="LacI"/>
    <property type="match status" value="1"/>
</dbReference>
<proteinExistence type="predicted"/>
<dbReference type="RefSeq" id="WP_022610999.1">
    <property type="nucleotide sequence ID" value="NZ_LK391965.1"/>
</dbReference>
<dbReference type="InterPro" id="IPR046335">
    <property type="entry name" value="LacI/GalR-like_sensor"/>
</dbReference>
<name>A0AAV2VLF3_9VIBR</name>
<sequence>MNKRVTIKSIANELGISHMTVSRALADSPKVKPDTKKLIQEKAAEMGYIPNQAAVSIRGGRSGVVGLLIPNIENEFYAAIANQMSIECARHNLQLMIGLTQDDPQEEISAITRLLKHSAMSVVMVPTPNGSENAARLLSDVDTIQLIRTRQNIGESAEIVVNESNAFEEAVVTLTKAGCQNIAYIGGPGDLSTGRIRLESTQSALEKQNLPLHKHLTKLGAPSFELGLQAMNELLEMEETPDAVITAGFEISNGALTACLEKGVCLPESMRFVGYGDPSWYQWVNSGISTISISMQDIVDQCMTLLLDYQSGQRIKSQSTVYVEASLVRRHSA</sequence>
<protein>
    <submittedName>
        <fullName evidence="5">LacI-family transcriptional regulator</fullName>
    </submittedName>
</protein>
<dbReference type="Proteomes" id="UP000018211">
    <property type="component" value="Unassembled WGS sequence"/>
</dbReference>
<dbReference type="InterPro" id="IPR000843">
    <property type="entry name" value="HTH_LacI"/>
</dbReference>
<dbReference type="SMART" id="SM00354">
    <property type="entry name" value="HTH_LACI"/>
    <property type="match status" value="1"/>
</dbReference>
<dbReference type="SUPFAM" id="SSF53822">
    <property type="entry name" value="Periplasmic binding protein-like I"/>
    <property type="match status" value="1"/>
</dbReference>
<keyword evidence="2" id="KW-0238">DNA-binding</keyword>
<gene>
    <name evidence="5" type="ORF">VIBNISOn1_1530016</name>
</gene>
<dbReference type="Pfam" id="PF13377">
    <property type="entry name" value="Peripla_BP_3"/>
    <property type="match status" value="1"/>
</dbReference>
<dbReference type="PANTHER" id="PTHR30146:SF109">
    <property type="entry name" value="HTH-TYPE TRANSCRIPTIONAL REGULATOR GALS"/>
    <property type="match status" value="1"/>
</dbReference>
<dbReference type="SUPFAM" id="SSF47413">
    <property type="entry name" value="lambda repressor-like DNA-binding domains"/>
    <property type="match status" value="1"/>
</dbReference>
<keyword evidence="1" id="KW-0805">Transcription regulation</keyword>
<evidence type="ECO:0000256" key="1">
    <source>
        <dbReference type="ARBA" id="ARBA00023015"/>
    </source>
</evidence>
<dbReference type="GO" id="GO:0003700">
    <property type="term" value="F:DNA-binding transcription factor activity"/>
    <property type="evidence" value="ECO:0007669"/>
    <property type="project" value="TreeGrafter"/>
</dbReference>
<comment type="caution">
    <text evidence="5">The sequence shown here is derived from an EMBL/GenBank/DDBJ whole genome shotgun (WGS) entry which is preliminary data.</text>
</comment>
<reference evidence="5 6" key="1">
    <citation type="journal article" date="2013" name="ISME J.">
        <title>Comparative genomics of pathogenic lineages of Vibrio nigripulchritudo identifies virulence-associated traits.</title>
        <authorList>
            <person name="Goudenege D."/>
            <person name="Labreuche Y."/>
            <person name="Krin E."/>
            <person name="Ansquer D."/>
            <person name="Mangenot S."/>
            <person name="Calteau A."/>
            <person name="Medigue C."/>
            <person name="Mazel D."/>
            <person name="Polz M.F."/>
            <person name="Le Roux F."/>
        </authorList>
    </citation>
    <scope>NUCLEOTIDE SEQUENCE [LARGE SCALE GENOMIC DNA]</scope>
    <source>
        <strain evidence="5 6">SOn1</strain>
    </source>
</reference>
<accession>A0AAV2VLF3</accession>
<evidence type="ECO:0000256" key="2">
    <source>
        <dbReference type="ARBA" id="ARBA00023125"/>
    </source>
</evidence>
<evidence type="ECO:0000256" key="3">
    <source>
        <dbReference type="ARBA" id="ARBA00023163"/>
    </source>
</evidence>
<dbReference type="InterPro" id="IPR010982">
    <property type="entry name" value="Lambda_DNA-bd_dom_sf"/>
</dbReference>
<dbReference type="EMBL" id="CAOF01000061">
    <property type="protein sequence ID" value="CCO45562.1"/>
    <property type="molecule type" value="Genomic_DNA"/>
</dbReference>
<evidence type="ECO:0000259" key="4">
    <source>
        <dbReference type="PROSITE" id="PS50932"/>
    </source>
</evidence>
<dbReference type="InterPro" id="IPR028082">
    <property type="entry name" value="Peripla_BP_I"/>
</dbReference>